<dbReference type="eggNOG" id="COG0784">
    <property type="taxonomic scope" value="Bacteria"/>
</dbReference>
<evidence type="ECO:0000313" key="3">
    <source>
        <dbReference type="EMBL" id="ACZ30296.1"/>
    </source>
</evidence>
<dbReference type="InterPro" id="IPR001789">
    <property type="entry name" value="Sig_transdc_resp-reg_receiver"/>
</dbReference>
<dbReference type="KEGG" id="xce:Xcel_1265"/>
<dbReference type="HOGENOM" id="CLU_000445_69_17_11"/>
<dbReference type="Gene3D" id="3.40.50.2300">
    <property type="match status" value="1"/>
</dbReference>
<reference evidence="4" key="1">
    <citation type="submission" date="2009-11" db="EMBL/GenBank/DDBJ databases">
        <title>The complete chromosome of Xylanimonas cellulosilytica DSM 15894.</title>
        <authorList>
            <consortium name="US DOE Joint Genome Institute (JGI-PGF)"/>
            <person name="Lucas S."/>
            <person name="Copeland A."/>
            <person name="Lapidus A."/>
            <person name="Glavina del Rio T."/>
            <person name="Dalin E."/>
            <person name="Tice H."/>
            <person name="Bruce D."/>
            <person name="Goodwin L."/>
            <person name="Pitluck S."/>
            <person name="Kyrpides N."/>
            <person name="Mavromatis K."/>
            <person name="Ivanova N."/>
            <person name="Mikhailova N."/>
            <person name="Foster B."/>
            <person name="Clum A."/>
            <person name="Brettin T."/>
            <person name="Detter J.C."/>
            <person name="Han C."/>
            <person name="Larimer F."/>
            <person name="Land M."/>
            <person name="Hauser L."/>
            <person name="Markowitz V."/>
            <person name="Cheng J.F."/>
            <person name="Hugenholtz P."/>
            <person name="Woyke T."/>
            <person name="Wu D."/>
            <person name="Gehrich-Schroeter G."/>
            <person name="Schneider S."/>
            <person name="Pukall S.R."/>
            <person name="Klenk H.P."/>
            <person name="Eisen J.A."/>
        </authorList>
    </citation>
    <scope>NUCLEOTIDE SEQUENCE [LARGE SCALE GENOMIC DNA]</scope>
    <source>
        <strain evidence="4">DSM 15894 / CECT 5975 / LMG 20990 / XIL07</strain>
    </source>
</reference>
<keyword evidence="1" id="KW-0597">Phosphoprotein</keyword>
<proteinExistence type="predicted"/>
<dbReference type="Proteomes" id="UP000002255">
    <property type="component" value="Chromosome"/>
</dbReference>
<keyword evidence="4" id="KW-1185">Reference proteome</keyword>
<reference evidence="3 4" key="2">
    <citation type="journal article" date="2010" name="Stand. Genomic Sci.">
        <title>Complete genome sequence of Xylanimonas cellulosilytica type strain (XIL07).</title>
        <authorList>
            <person name="Foster B."/>
            <person name="Pukall R."/>
            <person name="Abt B."/>
            <person name="Nolan M."/>
            <person name="Glavina Del Rio T."/>
            <person name="Chen F."/>
            <person name="Lucas S."/>
            <person name="Tice H."/>
            <person name="Pitluck S."/>
            <person name="Cheng J.-F."/>
            <person name="Chertkov O."/>
            <person name="Brettin T."/>
            <person name="Han C."/>
            <person name="Detter J.C."/>
            <person name="Bruce D."/>
            <person name="Goodwin L."/>
            <person name="Ivanova N."/>
            <person name="Mavromatis K."/>
            <person name="Pati A."/>
            <person name="Mikhailova N."/>
            <person name="Chen A."/>
            <person name="Palaniappan K."/>
            <person name="Land M."/>
            <person name="Hauser L."/>
            <person name="Chang Y.-J."/>
            <person name="Jeffries C.D."/>
            <person name="Chain P."/>
            <person name="Rohde M."/>
            <person name="Goeker M."/>
            <person name="Bristow J."/>
            <person name="Eisen J.A."/>
            <person name="Markowitz V."/>
            <person name="Hugenholtz P."/>
            <person name="Kyrpides N.C."/>
            <person name="Klenk H.-P."/>
            <person name="Lapidus A."/>
        </authorList>
    </citation>
    <scope>NUCLEOTIDE SEQUENCE [LARGE SCALE GENOMIC DNA]</scope>
    <source>
        <strain evidence="4">DSM 15894 / CECT 5975 / LMG 20990 / XIL07</strain>
    </source>
</reference>
<sequence length="149" mass="16609">MVRQDGDRKFVQVLLVEDDPGDVLMTREALDDHHVPNELHVVRDGVAALDFLHKRADHEGAPTPDLVLLDLNLPRMPGLDVLKAVKGDPALARIPVIVLTTSDAEDDIVASYALHANAYVTKPVDFDQFVDVVRKIDDFFVSVVRLPRR</sequence>
<feature type="domain" description="Response regulatory" evidence="2">
    <location>
        <begin position="12"/>
        <end position="137"/>
    </location>
</feature>
<evidence type="ECO:0000313" key="4">
    <source>
        <dbReference type="Proteomes" id="UP000002255"/>
    </source>
</evidence>
<dbReference type="SUPFAM" id="SSF52172">
    <property type="entry name" value="CheY-like"/>
    <property type="match status" value="1"/>
</dbReference>
<protein>
    <submittedName>
        <fullName evidence="3">Response regulator receiver protein</fullName>
    </submittedName>
</protein>
<dbReference type="EMBL" id="CP001821">
    <property type="protein sequence ID" value="ACZ30296.1"/>
    <property type="molecule type" value="Genomic_DNA"/>
</dbReference>
<dbReference type="STRING" id="446471.Xcel_1265"/>
<dbReference type="GO" id="GO:0000160">
    <property type="term" value="P:phosphorelay signal transduction system"/>
    <property type="evidence" value="ECO:0007669"/>
    <property type="project" value="InterPro"/>
</dbReference>
<gene>
    <name evidence="3" type="ordered locus">Xcel_1265</name>
</gene>
<name>D1C0A7_XYLCX</name>
<evidence type="ECO:0000256" key="1">
    <source>
        <dbReference type="PROSITE-ProRule" id="PRU00169"/>
    </source>
</evidence>
<dbReference type="PANTHER" id="PTHR44520">
    <property type="entry name" value="RESPONSE REGULATOR RCP1-RELATED"/>
    <property type="match status" value="1"/>
</dbReference>
<dbReference type="CDD" id="cd17557">
    <property type="entry name" value="REC_Rcp-like"/>
    <property type="match status" value="1"/>
</dbReference>
<dbReference type="PANTHER" id="PTHR44520:SF2">
    <property type="entry name" value="RESPONSE REGULATOR RCP1"/>
    <property type="match status" value="1"/>
</dbReference>
<dbReference type="PROSITE" id="PS50110">
    <property type="entry name" value="RESPONSE_REGULATORY"/>
    <property type="match status" value="1"/>
</dbReference>
<accession>D1C0A7</accession>
<organism evidence="3 4">
    <name type="scientific">Xylanimonas cellulosilytica (strain DSM 15894 / JCM 12276 / CECT 5975 / KCTC 9989 / LMG 20990 / NBRC 107835 / XIL07)</name>
    <dbReference type="NCBI Taxonomy" id="446471"/>
    <lineage>
        <taxon>Bacteria</taxon>
        <taxon>Bacillati</taxon>
        <taxon>Actinomycetota</taxon>
        <taxon>Actinomycetes</taxon>
        <taxon>Micrococcales</taxon>
        <taxon>Promicromonosporaceae</taxon>
        <taxon>Xylanimonas</taxon>
    </lineage>
</organism>
<dbReference type="InterPro" id="IPR011006">
    <property type="entry name" value="CheY-like_superfamily"/>
</dbReference>
<dbReference type="Pfam" id="PF00072">
    <property type="entry name" value="Response_reg"/>
    <property type="match status" value="1"/>
</dbReference>
<feature type="modified residue" description="4-aspartylphosphate" evidence="1">
    <location>
        <position position="70"/>
    </location>
</feature>
<evidence type="ECO:0000259" key="2">
    <source>
        <dbReference type="PROSITE" id="PS50110"/>
    </source>
</evidence>
<dbReference type="AlphaFoldDB" id="D1C0A7"/>
<dbReference type="InterPro" id="IPR052893">
    <property type="entry name" value="TCS_response_regulator"/>
</dbReference>
<dbReference type="SMART" id="SM00448">
    <property type="entry name" value="REC"/>
    <property type="match status" value="1"/>
</dbReference>